<organism evidence="5 6">
    <name type="scientific">Roseofilum acuticapitatum BLCC-M154</name>
    <dbReference type="NCBI Taxonomy" id="3022444"/>
    <lineage>
        <taxon>Bacteria</taxon>
        <taxon>Bacillati</taxon>
        <taxon>Cyanobacteriota</taxon>
        <taxon>Cyanophyceae</taxon>
        <taxon>Desertifilales</taxon>
        <taxon>Desertifilaceae</taxon>
        <taxon>Roseofilum</taxon>
        <taxon>Roseofilum acuticapitatum</taxon>
    </lineage>
</organism>
<dbReference type="PROSITE" id="PS00678">
    <property type="entry name" value="WD_REPEATS_1"/>
    <property type="match status" value="1"/>
</dbReference>
<dbReference type="SUPFAM" id="SSF50998">
    <property type="entry name" value="Quinoprotein alcohol dehydrogenase-like"/>
    <property type="match status" value="1"/>
</dbReference>
<feature type="repeat" description="WD" evidence="3">
    <location>
        <begin position="94"/>
        <end position="127"/>
    </location>
</feature>
<feature type="repeat" description="WD" evidence="3">
    <location>
        <begin position="52"/>
        <end position="93"/>
    </location>
</feature>
<gene>
    <name evidence="5" type="ORF">PMG71_01160</name>
</gene>
<keyword evidence="4" id="KW-0732">Signal</keyword>
<protein>
    <recommendedName>
        <fullName evidence="7">WD40 repeat domain-containing protein</fullName>
    </recommendedName>
</protein>
<dbReference type="PANTHER" id="PTHR19848:SF8">
    <property type="entry name" value="F-BOX AND WD REPEAT DOMAIN CONTAINING 7"/>
    <property type="match status" value="1"/>
</dbReference>
<keyword evidence="2" id="KW-0677">Repeat</keyword>
<proteinExistence type="predicted"/>
<reference evidence="5 6" key="1">
    <citation type="submission" date="2023-01" db="EMBL/GenBank/DDBJ databases">
        <title>Novel diversity within Roseofilum (Cyanobacteria; Desertifilaceae) from marine benthic mats with descriptions of four novel species.</title>
        <authorList>
            <person name="Wang Y."/>
            <person name="Berthold D.E."/>
            <person name="Hu J."/>
            <person name="Lefler F.W."/>
            <person name="Laughinghouse H.D. IV."/>
        </authorList>
    </citation>
    <scope>NUCLEOTIDE SEQUENCE [LARGE SCALE GENOMIC DNA]</scope>
    <source>
        <strain evidence="5 6">BLCC-M154</strain>
    </source>
</reference>
<evidence type="ECO:0000256" key="4">
    <source>
        <dbReference type="SAM" id="SignalP"/>
    </source>
</evidence>
<name>A0ABT7AMA9_9CYAN</name>
<dbReference type="InterPro" id="IPR011047">
    <property type="entry name" value="Quinoprotein_ADH-like_sf"/>
</dbReference>
<keyword evidence="1 3" id="KW-0853">WD repeat</keyword>
<evidence type="ECO:0000313" key="5">
    <source>
        <dbReference type="EMBL" id="MDJ1168031.1"/>
    </source>
</evidence>
<sequence length="286" mass="31706">MNTRSILATLLTLSSTVSLCALQPAYSSTPEESRNNPQSYALVQEPMIWQRLSTQDQTITSVDISPTGDFVASGSEEAIVNVWDLRAQKVVRSLHSHTAKINAVVFSPNGRTVVSGSRDKTIKIWNLAMVRLKMTIYTDREIHSLAVSPHGQTFASGNEEGKVEIWNLNTGKKHREFNTPIQGKVEVTYSEDGNLLATRYADREIVHFWNPLTGEFLGSNLDQNSLSLDSEYQSSCHHLSQGLDIEDVANFSGQFCGAISATSQGNLWAKINLNSIVLWRLPDPLK</sequence>
<dbReference type="RefSeq" id="WP_283751798.1">
    <property type="nucleotide sequence ID" value="NZ_JAQOSP010000006.1"/>
</dbReference>
<dbReference type="Proteomes" id="UP001235303">
    <property type="component" value="Unassembled WGS sequence"/>
</dbReference>
<dbReference type="InterPro" id="IPR019775">
    <property type="entry name" value="WD40_repeat_CS"/>
</dbReference>
<accession>A0ABT7AMA9</accession>
<dbReference type="Pfam" id="PF00400">
    <property type="entry name" value="WD40"/>
    <property type="match status" value="3"/>
</dbReference>
<dbReference type="InterPro" id="IPR015943">
    <property type="entry name" value="WD40/YVTN_repeat-like_dom_sf"/>
</dbReference>
<feature type="chain" id="PRO_5045133276" description="WD40 repeat domain-containing protein" evidence="4">
    <location>
        <begin position="21"/>
        <end position="286"/>
    </location>
</feature>
<dbReference type="PROSITE" id="PS50294">
    <property type="entry name" value="WD_REPEATS_REGION"/>
    <property type="match status" value="2"/>
</dbReference>
<evidence type="ECO:0008006" key="7">
    <source>
        <dbReference type="Google" id="ProtNLM"/>
    </source>
</evidence>
<dbReference type="InterPro" id="IPR020472">
    <property type="entry name" value="WD40_PAC1"/>
</dbReference>
<evidence type="ECO:0000256" key="2">
    <source>
        <dbReference type="ARBA" id="ARBA00022737"/>
    </source>
</evidence>
<dbReference type="EMBL" id="JAQOSP010000006">
    <property type="protein sequence ID" value="MDJ1168031.1"/>
    <property type="molecule type" value="Genomic_DNA"/>
</dbReference>
<keyword evidence="6" id="KW-1185">Reference proteome</keyword>
<feature type="repeat" description="WD" evidence="3">
    <location>
        <begin position="142"/>
        <end position="176"/>
    </location>
</feature>
<feature type="signal peptide" evidence="4">
    <location>
        <begin position="1"/>
        <end position="20"/>
    </location>
</feature>
<dbReference type="PROSITE" id="PS50082">
    <property type="entry name" value="WD_REPEATS_2"/>
    <property type="match status" value="3"/>
</dbReference>
<comment type="caution">
    <text evidence="5">The sequence shown here is derived from an EMBL/GenBank/DDBJ whole genome shotgun (WGS) entry which is preliminary data.</text>
</comment>
<dbReference type="InterPro" id="IPR001680">
    <property type="entry name" value="WD40_rpt"/>
</dbReference>
<dbReference type="PANTHER" id="PTHR19848">
    <property type="entry name" value="WD40 REPEAT PROTEIN"/>
    <property type="match status" value="1"/>
</dbReference>
<evidence type="ECO:0000313" key="6">
    <source>
        <dbReference type="Proteomes" id="UP001235303"/>
    </source>
</evidence>
<dbReference type="SMART" id="SM00320">
    <property type="entry name" value="WD40"/>
    <property type="match status" value="4"/>
</dbReference>
<dbReference type="Gene3D" id="2.130.10.10">
    <property type="entry name" value="YVTN repeat-like/Quinoprotein amine dehydrogenase"/>
    <property type="match status" value="1"/>
</dbReference>
<evidence type="ECO:0000256" key="3">
    <source>
        <dbReference type="PROSITE-ProRule" id="PRU00221"/>
    </source>
</evidence>
<evidence type="ECO:0000256" key="1">
    <source>
        <dbReference type="ARBA" id="ARBA00022574"/>
    </source>
</evidence>
<dbReference type="PRINTS" id="PR00320">
    <property type="entry name" value="GPROTEINBRPT"/>
</dbReference>